<feature type="domain" description="ABC3 transporter permease C-terminal" evidence="8">
    <location>
        <begin position="269"/>
        <end position="397"/>
    </location>
</feature>
<dbReference type="InterPro" id="IPR003838">
    <property type="entry name" value="ABC3_permease_C"/>
</dbReference>
<gene>
    <name evidence="10" type="ORF">FRZ67_18395</name>
</gene>
<keyword evidence="4 7" id="KW-0812">Transmembrane</keyword>
<dbReference type="RefSeq" id="WP_147191977.1">
    <property type="nucleotide sequence ID" value="NZ_CP042435.1"/>
</dbReference>
<dbReference type="Proteomes" id="UP000321533">
    <property type="component" value="Chromosome"/>
</dbReference>
<evidence type="ECO:0000256" key="5">
    <source>
        <dbReference type="ARBA" id="ARBA00022989"/>
    </source>
</evidence>
<feature type="transmembrane region" description="Helical" evidence="7">
    <location>
        <begin position="311"/>
        <end position="337"/>
    </location>
</feature>
<evidence type="ECO:0000313" key="10">
    <source>
        <dbReference type="EMBL" id="QEC69184.1"/>
    </source>
</evidence>
<evidence type="ECO:0000313" key="11">
    <source>
        <dbReference type="Proteomes" id="UP000321533"/>
    </source>
</evidence>
<keyword evidence="11" id="KW-1185">Reference proteome</keyword>
<evidence type="ECO:0000256" key="4">
    <source>
        <dbReference type="ARBA" id="ARBA00022692"/>
    </source>
</evidence>
<dbReference type="InterPro" id="IPR025857">
    <property type="entry name" value="MacB_PCD"/>
</dbReference>
<dbReference type="PANTHER" id="PTHR30489:SF0">
    <property type="entry name" value="LIPOPROTEIN-RELEASING SYSTEM TRANSMEMBRANE PROTEIN LOLE"/>
    <property type="match status" value="1"/>
</dbReference>
<feature type="transmembrane region" description="Helical" evidence="7">
    <location>
        <begin position="264"/>
        <end position="286"/>
    </location>
</feature>
<dbReference type="AlphaFoldDB" id="A0A5B8VCK3"/>
<reference evidence="10 11" key="1">
    <citation type="journal article" date="2016" name="Int. J. Syst. Evol. Microbiol.">
        <title>Panacibacter ginsenosidivorans gen. nov., sp. nov., with ginsenoside converting activity isolated from soil of a ginseng field.</title>
        <authorList>
            <person name="Siddiqi M.Z."/>
            <person name="Muhammad Shafi S."/>
            <person name="Choi K.D."/>
            <person name="Im W.T."/>
        </authorList>
    </citation>
    <scope>NUCLEOTIDE SEQUENCE [LARGE SCALE GENOMIC DNA]</scope>
    <source>
        <strain evidence="10 11">Gsoil1550</strain>
    </source>
</reference>
<name>A0A5B8VCK3_9BACT</name>
<evidence type="ECO:0000256" key="3">
    <source>
        <dbReference type="ARBA" id="ARBA00022475"/>
    </source>
</evidence>
<evidence type="ECO:0000256" key="6">
    <source>
        <dbReference type="ARBA" id="ARBA00023136"/>
    </source>
</evidence>
<evidence type="ECO:0000259" key="8">
    <source>
        <dbReference type="Pfam" id="PF02687"/>
    </source>
</evidence>
<proteinExistence type="inferred from homology"/>
<dbReference type="Pfam" id="PF02687">
    <property type="entry name" value="FtsX"/>
    <property type="match status" value="1"/>
</dbReference>
<dbReference type="Pfam" id="PF12704">
    <property type="entry name" value="MacB_PCD"/>
    <property type="match status" value="1"/>
</dbReference>
<dbReference type="OrthoDB" id="9784014at2"/>
<keyword evidence="5 7" id="KW-1133">Transmembrane helix</keyword>
<comment type="subcellular location">
    <subcellularLocation>
        <location evidence="1">Cell membrane</location>
        <topology evidence="1">Multi-pass membrane protein</topology>
    </subcellularLocation>
</comment>
<comment type="similarity">
    <text evidence="2">Belongs to the ABC-4 integral membrane protein family. LolC/E subfamily.</text>
</comment>
<evidence type="ECO:0000256" key="1">
    <source>
        <dbReference type="ARBA" id="ARBA00004651"/>
    </source>
</evidence>
<dbReference type="PANTHER" id="PTHR30489">
    <property type="entry name" value="LIPOPROTEIN-RELEASING SYSTEM TRANSMEMBRANE PROTEIN LOLE"/>
    <property type="match status" value="1"/>
</dbReference>
<keyword evidence="6 7" id="KW-0472">Membrane</keyword>
<evidence type="ECO:0000259" key="9">
    <source>
        <dbReference type="Pfam" id="PF12704"/>
    </source>
</evidence>
<dbReference type="EMBL" id="CP042435">
    <property type="protein sequence ID" value="QEC69184.1"/>
    <property type="molecule type" value="Genomic_DNA"/>
</dbReference>
<organism evidence="10 11">
    <name type="scientific">Panacibacter ginsenosidivorans</name>
    <dbReference type="NCBI Taxonomy" id="1813871"/>
    <lineage>
        <taxon>Bacteria</taxon>
        <taxon>Pseudomonadati</taxon>
        <taxon>Bacteroidota</taxon>
        <taxon>Chitinophagia</taxon>
        <taxon>Chitinophagales</taxon>
        <taxon>Chitinophagaceae</taxon>
        <taxon>Panacibacter</taxon>
    </lineage>
</organism>
<dbReference type="GO" id="GO:0044874">
    <property type="term" value="P:lipoprotein localization to outer membrane"/>
    <property type="evidence" value="ECO:0007669"/>
    <property type="project" value="TreeGrafter"/>
</dbReference>
<protein>
    <submittedName>
        <fullName evidence="10">ABC transporter permease</fullName>
    </submittedName>
</protein>
<evidence type="ECO:0000256" key="7">
    <source>
        <dbReference type="SAM" id="Phobius"/>
    </source>
</evidence>
<sequence length="403" mass="44817">MTWKLTWRNLWRNKRRTIITMASISFAVVLAIVIKSLQEGVFNNLIKNVVSFYSGYIQVHKRGYQDEQVLENSFVLSDSLLKKIQQPSVKEIVPRIESFALASTGNTTKGCMVVGTDPEKENQLTSLKSKLKAGAYFNKNENVALIAEGLARRLYLTVNDTIVLLGQGYQGAIAAGKYAIKGIVKFGQPQLNDGLVYLPLATAQKFLSAENIVTSVALAIDDPENLDIIQQSVASGLDNEYEVMTWKQMMPDIENHMKADAAGFYVWTGILYLIIAFGIFGTILMMTAERKYEFGMLIAIGMKKIKLGKMLIAETVLISICGTLTGILISVPVVLYLQKKPIHFTGDRARAYENFGFEAIFPATFNGDIFLSQAFIVLIIAMLIGIYPLWNVSRLNPVAAMRK</sequence>
<dbReference type="KEGG" id="pgin:FRZ67_18395"/>
<dbReference type="InterPro" id="IPR051447">
    <property type="entry name" value="Lipoprotein-release_system"/>
</dbReference>
<accession>A0A5B8VCK3</accession>
<keyword evidence="3" id="KW-1003">Cell membrane</keyword>
<feature type="transmembrane region" description="Helical" evidence="7">
    <location>
        <begin position="370"/>
        <end position="393"/>
    </location>
</feature>
<evidence type="ECO:0000256" key="2">
    <source>
        <dbReference type="ARBA" id="ARBA00005236"/>
    </source>
</evidence>
<dbReference type="GO" id="GO:0098797">
    <property type="term" value="C:plasma membrane protein complex"/>
    <property type="evidence" value="ECO:0007669"/>
    <property type="project" value="TreeGrafter"/>
</dbReference>
<feature type="domain" description="MacB-like periplasmic core" evidence="9">
    <location>
        <begin position="17"/>
        <end position="233"/>
    </location>
</feature>